<gene>
    <name evidence="7" type="ORF">KL86APRO_11063</name>
</gene>
<name>A0A212JHB3_9PROT</name>
<evidence type="ECO:0000256" key="3">
    <source>
        <dbReference type="ARBA" id="ARBA00022692"/>
    </source>
</evidence>
<evidence type="ECO:0008006" key="8">
    <source>
        <dbReference type="Google" id="ProtNLM"/>
    </source>
</evidence>
<sequence length="124" mass="13254">METFAVLGAVTLLLLCQLAGEVLVRLIGLPVPGPVLGMIFLFLYLLARHHVPEAVERVSNRLLDHLSLMFVPAGVGVIQYAARIEDAWLAIAASVIGGTVIAIAATAWILQRLLPPAPEPPEES</sequence>
<feature type="transmembrane region" description="Helical" evidence="6">
    <location>
        <begin position="66"/>
        <end position="82"/>
    </location>
</feature>
<dbReference type="EMBL" id="FLUO01000001">
    <property type="protein sequence ID" value="SBV98843.1"/>
    <property type="molecule type" value="Genomic_DNA"/>
</dbReference>
<dbReference type="PANTHER" id="PTHR33931">
    <property type="entry name" value="HOLIN-LIKE PROTEIN CIDA-RELATED"/>
    <property type="match status" value="1"/>
</dbReference>
<evidence type="ECO:0000313" key="7">
    <source>
        <dbReference type="EMBL" id="SBV98843.1"/>
    </source>
</evidence>
<keyword evidence="2" id="KW-1003">Cell membrane</keyword>
<reference evidence="7" key="1">
    <citation type="submission" date="2016-04" db="EMBL/GenBank/DDBJ databases">
        <authorList>
            <person name="Evans L.H."/>
            <person name="Alamgir A."/>
            <person name="Owens N."/>
            <person name="Weber N.D."/>
            <person name="Virtaneva K."/>
            <person name="Barbian K."/>
            <person name="Babar A."/>
            <person name="Rosenke K."/>
        </authorList>
    </citation>
    <scope>NUCLEOTIDE SEQUENCE</scope>
    <source>
        <strain evidence="7">86</strain>
    </source>
</reference>
<evidence type="ECO:0000256" key="1">
    <source>
        <dbReference type="ARBA" id="ARBA00004651"/>
    </source>
</evidence>
<feature type="transmembrane region" description="Helical" evidence="6">
    <location>
        <begin position="88"/>
        <end position="110"/>
    </location>
</feature>
<accession>A0A212JHB3</accession>
<evidence type="ECO:0000256" key="4">
    <source>
        <dbReference type="ARBA" id="ARBA00022989"/>
    </source>
</evidence>
<evidence type="ECO:0000256" key="5">
    <source>
        <dbReference type="ARBA" id="ARBA00023136"/>
    </source>
</evidence>
<proteinExistence type="predicted"/>
<dbReference type="InterPro" id="IPR005538">
    <property type="entry name" value="LrgA/CidA"/>
</dbReference>
<dbReference type="Pfam" id="PF03788">
    <property type="entry name" value="LrgA"/>
    <property type="match status" value="1"/>
</dbReference>
<organism evidence="7">
    <name type="scientific">uncultured Alphaproteobacteria bacterium</name>
    <dbReference type="NCBI Taxonomy" id="91750"/>
    <lineage>
        <taxon>Bacteria</taxon>
        <taxon>Pseudomonadati</taxon>
        <taxon>Pseudomonadota</taxon>
        <taxon>Alphaproteobacteria</taxon>
        <taxon>environmental samples</taxon>
    </lineage>
</organism>
<feature type="transmembrane region" description="Helical" evidence="6">
    <location>
        <begin position="29"/>
        <end position="46"/>
    </location>
</feature>
<evidence type="ECO:0000256" key="6">
    <source>
        <dbReference type="SAM" id="Phobius"/>
    </source>
</evidence>
<protein>
    <recommendedName>
        <fullName evidence="8">CidA/LrgA family protein</fullName>
    </recommendedName>
</protein>
<keyword evidence="3 6" id="KW-0812">Transmembrane</keyword>
<dbReference type="AlphaFoldDB" id="A0A212JHB3"/>
<comment type="subcellular location">
    <subcellularLocation>
        <location evidence="1">Cell membrane</location>
        <topology evidence="1">Multi-pass membrane protein</topology>
    </subcellularLocation>
</comment>
<dbReference type="GO" id="GO:0005886">
    <property type="term" value="C:plasma membrane"/>
    <property type="evidence" value="ECO:0007669"/>
    <property type="project" value="UniProtKB-SubCell"/>
</dbReference>
<dbReference type="PANTHER" id="PTHR33931:SF2">
    <property type="entry name" value="HOLIN-LIKE PROTEIN CIDA"/>
    <property type="match status" value="1"/>
</dbReference>
<evidence type="ECO:0000256" key="2">
    <source>
        <dbReference type="ARBA" id="ARBA00022475"/>
    </source>
</evidence>
<keyword evidence="4 6" id="KW-1133">Transmembrane helix</keyword>
<keyword evidence="5 6" id="KW-0472">Membrane</keyword>